<organism evidence="1">
    <name type="scientific">Siphoviridae sp. ctHip2</name>
    <dbReference type="NCBI Taxonomy" id="2827830"/>
    <lineage>
        <taxon>Viruses</taxon>
        <taxon>Duplodnaviria</taxon>
        <taxon>Heunggongvirae</taxon>
        <taxon>Uroviricota</taxon>
        <taxon>Caudoviricetes</taxon>
    </lineage>
</organism>
<evidence type="ECO:0000313" key="1">
    <source>
        <dbReference type="EMBL" id="DAF42652.1"/>
    </source>
</evidence>
<name>A0A8S5RV63_9CAUD</name>
<dbReference type="EMBL" id="BK032497">
    <property type="protein sequence ID" value="DAF42652.1"/>
    <property type="molecule type" value="Genomic_DNA"/>
</dbReference>
<protein>
    <submittedName>
        <fullName evidence="1">Uncharacterized protein</fullName>
    </submittedName>
</protein>
<accession>A0A8S5RV63</accession>
<reference evidence="1" key="1">
    <citation type="journal article" date="2021" name="Proc. Natl. Acad. Sci. U.S.A.">
        <title>A Catalog of Tens of Thousands of Viruses from Human Metagenomes Reveals Hidden Associations with Chronic Diseases.</title>
        <authorList>
            <person name="Tisza M.J."/>
            <person name="Buck C.B."/>
        </authorList>
    </citation>
    <scope>NUCLEOTIDE SEQUENCE</scope>
    <source>
        <strain evidence="1">CtHip2</strain>
    </source>
</reference>
<proteinExistence type="predicted"/>
<sequence length="48" mass="5567">MYDLYFIIKISACQEKILIFLTKINGIIKLRKSKNKKGVIPLKRNSGK</sequence>